<dbReference type="InterPro" id="IPR029063">
    <property type="entry name" value="SAM-dependent_MTases_sf"/>
</dbReference>
<evidence type="ECO:0000259" key="2">
    <source>
        <dbReference type="Pfam" id="PF05185"/>
    </source>
</evidence>
<evidence type="ECO:0000313" key="5">
    <source>
        <dbReference type="Proteomes" id="UP000036987"/>
    </source>
</evidence>
<dbReference type="STRING" id="29655.A0A0K9PXE1"/>
<dbReference type="Gene3D" id="3.20.20.150">
    <property type="entry name" value="Divalent-metal-dependent TIM barrel enzymes"/>
    <property type="match status" value="1"/>
</dbReference>
<keyword evidence="5" id="KW-1185">Reference proteome</keyword>
<feature type="domain" description="PRMT5 TIM barrel" evidence="3">
    <location>
        <begin position="40"/>
        <end position="302"/>
    </location>
</feature>
<dbReference type="OrthoDB" id="1368803at2759"/>
<sequence>MPLGQTEEDSRQKNDSRYCGVETEFDNDIPRTLSFSLSTGFDFIVAPLVDPEYRPLLFSTDSIPPFAASDLVLTSTQWGSHVVAKISSWIDLDSTDEQLRLMSEQTLNREVSWASHISIQACLLPTPKGNCFANYARCVNQILHNTSNNVQLWLRLPLENFEVDEKEDDAVHDIWEMWNSFRTICEHHSRLYIVLEIRGSLPSENSLARWFGEPVSATIIHTDSFLTNSRGYPCLSKRHQKLLEGFFNHSVQVILSGNLSNNNPLDGLKNHTNGGSGEDQTKDAITHPLISYLKYIAYLYQRMDQLPIQERFEIAYRDYLQSPLQPLMDNLEAQTYETFEKDTVKYSQVSPQFRDFCFSP</sequence>
<organism evidence="4 5">
    <name type="scientific">Zostera marina</name>
    <name type="common">Eelgrass</name>
    <dbReference type="NCBI Taxonomy" id="29655"/>
    <lineage>
        <taxon>Eukaryota</taxon>
        <taxon>Viridiplantae</taxon>
        <taxon>Streptophyta</taxon>
        <taxon>Embryophyta</taxon>
        <taxon>Tracheophyta</taxon>
        <taxon>Spermatophyta</taxon>
        <taxon>Magnoliopsida</taxon>
        <taxon>Liliopsida</taxon>
        <taxon>Zosteraceae</taxon>
        <taxon>Zostera</taxon>
    </lineage>
</organism>
<evidence type="ECO:0000256" key="1">
    <source>
        <dbReference type="ARBA" id="ARBA00022691"/>
    </source>
</evidence>
<dbReference type="Proteomes" id="UP000036987">
    <property type="component" value="Unassembled WGS sequence"/>
</dbReference>
<dbReference type="InterPro" id="IPR035075">
    <property type="entry name" value="PRMT5"/>
</dbReference>
<evidence type="ECO:0008006" key="6">
    <source>
        <dbReference type="Google" id="ProtNLM"/>
    </source>
</evidence>
<dbReference type="AlphaFoldDB" id="A0A0K9PXE1"/>
<accession>A0A0K9PXE1</accession>
<dbReference type="Pfam" id="PF05185">
    <property type="entry name" value="PRMT5"/>
    <property type="match status" value="1"/>
</dbReference>
<name>A0A0K9PXE1_ZOSMR</name>
<comment type="caution">
    <text evidence="4">The sequence shown here is derived from an EMBL/GenBank/DDBJ whole genome shotgun (WGS) entry which is preliminary data.</text>
</comment>
<proteinExistence type="predicted"/>
<keyword evidence="1" id="KW-0949">S-adenosyl-L-methionine</keyword>
<protein>
    <recommendedName>
        <fullName evidence="6">PRMT5 TIM barrel domain-containing protein</fullName>
    </recommendedName>
</protein>
<dbReference type="PANTHER" id="PTHR10738">
    <property type="entry name" value="PROTEIN ARGININE N-METHYLTRANSFERASE 5"/>
    <property type="match status" value="1"/>
</dbReference>
<dbReference type="OMA" id="SFRTICE"/>
<reference evidence="5" key="1">
    <citation type="journal article" date="2016" name="Nature">
        <title>The genome of the seagrass Zostera marina reveals angiosperm adaptation to the sea.</title>
        <authorList>
            <person name="Olsen J.L."/>
            <person name="Rouze P."/>
            <person name="Verhelst B."/>
            <person name="Lin Y.-C."/>
            <person name="Bayer T."/>
            <person name="Collen J."/>
            <person name="Dattolo E."/>
            <person name="De Paoli E."/>
            <person name="Dittami S."/>
            <person name="Maumus F."/>
            <person name="Michel G."/>
            <person name="Kersting A."/>
            <person name="Lauritano C."/>
            <person name="Lohaus R."/>
            <person name="Toepel M."/>
            <person name="Tonon T."/>
            <person name="Vanneste K."/>
            <person name="Amirebrahimi M."/>
            <person name="Brakel J."/>
            <person name="Bostroem C."/>
            <person name="Chovatia M."/>
            <person name="Grimwood J."/>
            <person name="Jenkins J.W."/>
            <person name="Jueterbock A."/>
            <person name="Mraz A."/>
            <person name="Stam W.T."/>
            <person name="Tice H."/>
            <person name="Bornberg-Bauer E."/>
            <person name="Green P.J."/>
            <person name="Pearson G.A."/>
            <person name="Procaccini G."/>
            <person name="Duarte C.M."/>
            <person name="Schmutz J."/>
            <person name="Reusch T.B.H."/>
            <person name="Van de Peer Y."/>
        </authorList>
    </citation>
    <scope>NUCLEOTIDE SEQUENCE [LARGE SCALE GENOMIC DNA]</scope>
    <source>
        <strain evidence="5">cv. Finnish</strain>
    </source>
</reference>
<dbReference type="PANTHER" id="PTHR10738:SF0">
    <property type="entry name" value="PROTEIN ARGININE N-METHYLTRANSFERASE 5"/>
    <property type="match status" value="1"/>
</dbReference>
<dbReference type="Pfam" id="PF17285">
    <property type="entry name" value="PRMT5_TIM"/>
    <property type="match status" value="1"/>
</dbReference>
<dbReference type="Gene3D" id="3.40.50.150">
    <property type="entry name" value="Vaccinia Virus protein VP39"/>
    <property type="match status" value="1"/>
</dbReference>
<dbReference type="InterPro" id="IPR025799">
    <property type="entry name" value="Arg_MeTrfase"/>
</dbReference>
<gene>
    <name evidence="4" type="ORF">ZOSMA_144G00160</name>
</gene>
<evidence type="ECO:0000313" key="4">
    <source>
        <dbReference type="EMBL" id="KMZ73656.1"/>
    </source>
</evidence>
<dbReference type="InterPro" id="IPR035247">
    <property type="entry name" value="PRMT5_TIM"/>
</dbReference>
<evidence type="ECO:0000259" key="3">
    <source>
        <dbReference type="Pfam" id="PF17285"/>
    </source>
</evidence>
<dbReference type="EMBL" id="LFYR01000555">
    <property type="protein sequence ID" value="KMZ73656.1"/>
    <property type="molecule type" value="Genomic_DNA"/>
</dbReference>
<dbReference type="GO" id="GO:0016274">
    <property type="term" value="F:protein-arginine N-methyltransferase activity"/>
    <property type="evidence" value="ECO:0007669"/>
    <property type="project" value="InterPro"/>
</dbReference>
<feature type="domain" description="PRMT5 arginine-N-methyltransferase" evidence="2">
    <location>
        <begin position="309"/>
        <end position="348"/>
    </location>
</feature>